<reference evidence="2" key="1">
    <citation type="submission" date="2021-06" db="EMBL/GenBank/DDBJ databases">
        <authorList>
            <person name="Kallberg Y."/>
            <person name="Tangrot J."/>
            <person name="Rosling A."/>
        </authorList>
    </citation>
    <scope>NUCLEOTIDE SEQUENCE</scope>
    <source>
        <strain evidence="2">BR232B</strain>
    </source>
</reference>
<dbReference type="Pfam" id="PF01936">
    <property type="entry name" value="NYN"/>
    <property type="match status" value="1"/>
</dbReference>
<accession>A0A9N9DEC0</accession>
<dbReference type="EMBL" id="CAJVPI010001975">
    <property type="protein sequence ID" value="CAG8632457.1"/>
    <property type="molecule type" value="Genomic_DNA"/>
</dbReference>
<evidence type="ECO:0000313" key="2">
    <source>
        <dbReference type="EMBL" id="CAG8632457.1"/>
    </source>
</evidence>
<organism evidence="2 3">
    <name type="scientific">Paraglomus brasilianum</name>
    <dbReference type="NCBI Taxonomy" id="144538"/>
    <lineage>
        <taxon>Eukaryota</taxon>
        <taxon>Fungi</taxon>
        <taxon>Fungi incertae sedis</taxon>
        <taxon>Mucoromycota</taxon>
        <taxon>Glomeromycotina</taxon>
        <taxon>Glomeromycetes</taxon>
        <taxon>Paraglomerales</taxon>
        <taxon>Paraglomeraceae</taxon>
        <taxon>Paraglomus</taxon>
    </lineage>
</organism>
<name>A0A9N9DEC0_9GLOM</name>
<gene>
    <name evidence="2" type="ORF">PBRASI_LOCUS9329</name>
</gene>
<sequence length="347" mass="40339">MDALTTLRTEINRLGFTPNEQDSLRKYFTENVEKINVVVSFLPDYETDDEKRGYLKSLISTPDQPNAVRTLSGSEENLYIFIDDSNLYIEGKYVIGELEKMGTFDYKRRQLRFDQLRIDYGQILRTIQNRRTLGSDPIVVGSVPPADSLWDLVQAEGFYVKTFPRNNRGFEKMVDVQIGHYMNQVLFNNVPAILALITGDADYKPVLETAVYLGWKVEIYFWNTADSLKLLREKNALGLSSKLFDPNNKSNLAFTSLNPYYKIITYGYGPEILYYGVSNMKILQLSGGNISNWKTKEMMKFFDGTGLFGWWYRKCDLTWLYFQSPSDIQKAENYIRNKYSQIKFMRI</sequence>
<dbReference type="Proteomes" id="UP000789739">
    <property type="component" value="Unassembled WGS sequence"/>
</dbReference>
<dbReference type="Gene3D" id="3.40.50.1010">
    <property type="entry name" value="5'-nuclease"/>
    <property type="match status" value="1"/>
</dbReference>
<dbReference type="InterPro" id="IPR021139">
    <property type="entry name" value="NYN"/>
</dbReference>
<comment type="caution">
    <text evidence="2">The sequence shown here is derived from an EMBL/GenBank/DDBJ whole genome shotgun (WGS) entry which is preliminary data.</text>
</comment>
<dbReference type="GO" id="GO:0004540">
    <property type="term" value="F:RNA nuclease activity"/>
    <property type="evidence" value="ECO:0007669"/>
    <property type="project" value="InterPro"/>
</dbReference>
<evidence type="ECO:0000313" key="3">
    <source>
        <dbReference type="Proteomes" id="UP000789739"/>
    </source>
</evidence>
<evidence type="ECO:0000259" key="1">
    <source>
        <dbReference type="Pfam" id="PF01936"/>
    </source>
</evidence>
<dbReference type="OrthoDB" id="2395984at2759"/>
<protein>
    <submittedName>
        <fullName evidence="2">9213_t:CDS:1</fullName>
    </submittedName>
</protein>
<feature type="domain" description="NYN" evidence="1">
    <location>
        <begin position="78"/>
        <end position="228"/>
    </location>
</feature>
<proteinExistence type="predicted"/>
<keyword evidence="3" id="KW-1185">Reference proteome</keyword>
<dbReference type="AlphaFoldDB" id="A0A9N9DEC0"/>